<keyword evidence="3" id="KW-0274">FAD</keyword>
<feature type="domain" description="RsdA/BaiN/AoA(So)-like Rossmann fold-like" evidence="4">
    <location>
        <begin position="6"/>
        <end position="408"/>
    </location>
</feature>
<protein>
    <submittedName>
        <fullName evidence="7">Putative flavocytochrome C fumarate reductase</fullName>
    </submittedName>
    <submittedName>
        <fullName evidence="6">Similar to flavocytochrome C fumarate reductase</fullName>
        <ecNumber evidence="6 7">1.3.1.6</ecNumber>
    </submittedName>
</protein>
<reference evidence="7 10" key="5">
    <citation type="submission" date="2020-02" db="EMBL/GenBank/DDBJ databases">
        <title>Newly sequenced genome of strain CSTR1 showed variability in Candidatus Kuenenia stuttgartiensis genomes.</title>
        <authorList>
            <person name="Ding C."/>
            <person name="Adrian L."/>
        </authorList>
    </citation>
    <scope>NUCLEOTIDE SEQUENCE [LARGE SCALE GENOMIC DNA]</scope>
    <source>
        <strain evidence="7 10">CSTR1</strain>
    </source>
</reference>
<dbReference type="InterPro" id="IPR023166">
    <property type="entry name" value="BaiN-like_dom_sf"/>
</dbReference>
<dbReference type="InterPro" id="IPR004792">
    <property type="entry name" value="BaiN-like"/>
</dbReference>
<dbReference type="EMBL" id="CP049055">
    <property type="protein sequence ID" value="QII11642.1"/>
    <property type="molecule type" value="Genomic_DNA"/>
</dbReference>
<dbReference type="PANTHER" id="PTHR42887">
    <property type="entry name" value="OS12G0638800 PROTEIN"/>
    <property type="match status" value="1"/>
</dbReference>
<comment type="cofactor">
    <cofactor evidence="1">
        <name>FAD</name>
        <dbReference type="ChEBI" id="CHEBI:57692"/>
    </cofactor>
</comment>
<evidence type="ECO:0000259" key="4">
    <source>
        <dbReference type="Pfam" id="PF03486"/>
    </source>
</evidence>
<dbReference type="AlphaFoldDB" id="Q1Q3F4"/>
<dbReference type="Proteomes" id="UP000501926">
    <property type="component" value="Chromosome"/>
</dbReference>
<dbReference type="PRINTS" id="PR00411">
    <property type="entry name" value="PNDRDTASEI"/>
</dbReference>
<dbReference type="Pfam" id="PF03486">
    <property type="entry name" value="HI0933_like"/>
    <property type="match status" value="1"/>
</dbReference>
<dbReference type="EC" id="1.3.1.6" evidence="6 7"/>
<dbReference type="SUPFAM" id="SSF160996">
    <property type="entry name" value="HI0933 insert domain-like"/>
    <property type="match status" value="1"/>
</dbReference>
<keyword evidence="6" id="KW-0560">Oxidoreductase</keyword>
<evidence type="ECO:0000313" key="6">
    <source>
        <dbReference type="EMBL" id="CAJ74535.1"/>
    </source>
</evidence>
<evidence type="ECO:0000313" key="8">
    <source>
        <dbReference type="EMBL" id="SOH02664.1"/>
    </source>
</evidence>
<dbReference type="Pfam" id="PF22780">
    <property type="entry name" value="HI0933_like_1st"/>
    <property type="match status" value="1"/>
</dbReference>
<gene>
    <name evidence="6" type="primary">FR</name>
    <name evidence="7" type="synonym">fr</name>
    <name evidence="7" type="ORF">KsCSTR_22630</name>
    <name evidence="8" type="ORF">KSMBR1_0144</name>
    <name evidence="6" type="ORF">kuste3772</name>
</gene>
<evidence type="ECO:0000313" key="7">
    <source>
        <dbReference type="EMBL" id="QII11642.1"/>
    </source>
</evidence>
<evidence type="ECO:0000313" key="10">
    <source>
        <dbReference type="Proteomes" id="UP000501926"/>
    </source>
</evidence>
<sequence>MADVYDFIVIGGGPAGMTAAGRAGERGKSVILLEKNAHPGKKLLLCASGRCNVTNTASFAAFFDAYEKAGPFMRPSLGIFSPEKLRSFLYSYGVETIEESKGRVYPKSQKAESVLDALLSYLRIHRITIKKNSRIVCVKEKNKQVIGVETEDGFIAGRNVLIATGGLSYPSTGSTGDGYTLASSLGHTICKTYPAIIAFETEEAWVKQAQGTPIKNAQITACRQGRKIAQHFGEALFTHYGISGPAILSISKRIMENHGNGAVRIGIDFKPDMSPAELTTQLVKKINTNGGKAIKTCLTYFVPEKLSPLLLNICGIDEKKKASQITTKERKKILDQLKGLSLTLSSHRPVEEAIITGGGIDLDEVESRTMESKLIKGLYLAGEVLDVDGPTGGFNLQAAFSTGYLAGNSVL</sequence>
<name>Q1Q3F4_KUEST</name>
<proteinExistence type="predicted"/>
<feature type="domain" description="RsdA/BaiN/AoA(So)-like insert" evidence="5">
    <location>
        <begin position="193"/>
        <end position="355"/>
    </location>
</feature>
<evidence type="ECO:0000256" key="1">
    <source>
        <dbReference type="ARBA" id="ARBA00001974"/>
    </source>
</evidence>
<evidence type="ECO:0000256" key="2">
    <source>
        <dbReference type="ARBA" id="ARBA00022630"/>
    </source>
</evidence>
<dbReference type="PRINTS" id="PR00368">
    <property type="entry name" value="FADPNR"/>
</dbReference>
<dbReference type="EMBL" id="CT573071">
    <property type="protein sequence ID" value="CAJ74535.1"/>
    <property type="molecule type" value="Genomic_DNA"/>
</dbReference>
<dbReference type="GO" id="GO:0016156">
    <property type="term" value="F:fumarate reductase (NADH) activity"/>
    <property type="evidence" value="ECO:0007669"/>
    <property type="project" value="UniProtKB-EC"/>
</dbReference>
<dbReference type="EMBL" id="LT934425">
    <property type="protein sequence ID" value="SOH02664.1"/>
    <property type="molecule type" value="Genomic_DNA"/>
</dbReference>
<keyword evidence="2" id="KW-0285">Flavoprotein</keyword>
<dbReference type="InterPro" id="IPR057661">
    <property type="entry name" value="RsdA/BaiN/AoA(So)_Rossmann"/>
</dbReference>
<dbReference type="Proteomes" id="UP000221734">
    <property type="component" value="Chromosome Kuenenia_stuttgartiensis_MBR1"/>
</dbReference>
<evidence type="ECO:0000256" key="3">
    <source>
        <dbReference type="ARBA" id="ARBA00022827"/>
    </source>
</evidence>
<dbReference type="NCBIfam" id="TIGR00275">
    <property type="entry name" value="aminoacetone oxidase family FAD-binding enzyme"/>
    <property type="match status" value="1"/>
</dbReference>
<evidence type="ECO:0000259" key="5">
    <source>
        <dbReference type="Pfam" id="PF22780"/>
    </source>
</evidence>
<dbReference type="SUPFAM" id="SSF51905">
    <property type="entry name" value="FAD/NAD(P)-binding domain"/>
    <property type="match status" value="1"/>
</dbReference>
<evidence type="ECO:0000313" key="9">
    <source>
        <dbReference type="Proteomes" id="UP000221734"/>
    </source>
</evidence>
<dbReference type="Gene3D" id="1.10.8.260">
    <property type="entry name" value="HI0933 insert domain-like"/>
    <property type="match status" value="1"/>
</dbReference>
<dbReference type="KEGG" id="kst:KSMBR1_0144"/>
<dbReference type="InterPro" id="IPR055178">
    <property type="entry name" value="RsdA/BaiN/AoA(So)-like_dom"/>
</dbReference>
<accession>Q1Q3F4</accession>
<reference evidence="8" key="3">
    <citation type="submission" date="2017-10" db="EMBL/GenBank/DDBJ databases">
        <authorList>
            <person name="Banno H."/>
            <person name="Chua N.-H."/>
        </authorList>
    </citation>
    <scope>NUCLEOTIDE SEQUENCE [LARGE SCALE GENOMIC DNA]</scope>
    <source>
        <strain evidence="8">Kuenenia_mbr1_ru-nijmegen</strain>
    </source>
</reference>
<dbReference type="Gene3D" id="3.50.50.60">
    <property type="entry name" value="FAD/NAD(P)-binding domain"/>
    <property type="match status" value="1"/>
</dbReference>
<dbReference type="OrthoDB" id="9773233at2"/>
<dbReference type="PANTHER" id="PTHR42887:SF2">
    <property type="entry name" value="OS12G0638800 PROTEIN"/>
    <property type="match status" value="1"/>
</dbReference>
<keyword evidence="9" id="KW-1185">Reference proteome</keyword>
<reference evidence="6" key="1">
    <citation type="journal article" date="2006" name="Nature">
        <title>Deciphering the evolution and metabolism of an anammox bacterium from a community genome.</title>
        <authorList>
            <person name="Strous M."/>
            <person name="Pelletier E."/>
            <person name="Mangenot S."/>
            <person name="Rattei T."/>
            <person name="Lehner A."/>
            <person name="Taylor M.W."/>
            <person name="Horn M."/>
            <person name="Daims H."/>
            <person name="Bartol-Mavel D."/>
            <person name="Wincker P."/>
            <person name="Barbe V."/>
            <person name="Fonknechten N."/>
            <person name="Vallenet D."/>
            <person name="Segurens B."/>
            <person name="Schenowitz-Truong C."/>
            <person name="Medigue C."/>
            <person name="Collingro A."/>
            <person name="Snel B."/>
            <person name="Dutilh B.E."/>
            <person name="OpDenCamp H.J.M."/>
            <person name="vanDerDrift C."/>
            <person name="Cirpus I."/>
            <person name="vanDePas-Schoonen K.T."/>
            <person name="Harhangi H.R."/>
            <person name="vanNiftrik L."/>
            <person name="Schmid M."/>
            <person name="Keltjens J."/>
            <person name="vanDeVossenberg J."/>
            <person name="Kartal B."/>
            <person name="Meier H."/>
            <person name="Frishman D."/>
            <person name="Huynen M.A."/>
            <person name="Mewes H."/>
            <person name="Weissenbach J."/>
            <person name="Jetten M.S.M."/>
            <person name="Wagner M."/>
            <person name="LePaslier D."/>
        </authorList>
    </citation>
    <scope>NUCLEOTIDE SEQUENCE</scope>
</reference>
<dbReference type="RefSeq" id="WP_099323603.1">
    <property type="nucleotide sequence ID" value="NZ_CP049055.1"/>
</dbReference>
<reference evidence="6" key="2">
    <citation type="submission" date="2006-01" db="EMBL/GenBank/DDBJ databases">
        <authorList>
            <person name="Genoscope"/>
        </authorList>
    </citation>
    <scope>NUCLEOTIDE SEQUENCE</scope>
</reference>
<organism evidence="6">
    <name type="scientific">Kuenenia stuttgartiensis</name>
    <dbReference type="NCBI Taxonomy" id="174633"/>
    <lineage>
        <taxon>Bacteria</taxon>
        <taxon>Pseudomonadati</taxon>
        <taxon>Planctomycetota</taxon>
        <taxon>Candidatus Brocadiia</taxon>
        <taxon>Candidatus Brocadiales</taxon>
        <taxon>Candidatus Brocadiaceae</taxon>
        <taxon>Candidatus Kuenenia</taxon>
    </lineage>
</organism>
<reference evidence="9" key="4">
    <citation type="submission" date="2017-10" db="EMBL/GenBank/DDBJ databases">
        <authorList>
            <person name="Frank J."/>
        </authorList>
    </citation>
    <scope>NUCLEOTIDE SEQUENCE [LARGE SCALE GENOMIC DNA]</scope>
</reference>
<dbReference type="InterPro" id="IPR036188">
    <property type="entry name" value="FAD/NAD-bd_sf"/>
</dbReference>
<dbReference type="Gene3D" id="2.40.30.10">
    <property type="entry name" value="Translation factors"/>
    <property type="match status" value="1"/>
</dbReference>